<dbReference type="EMBL" id="AMRM01000009">
    <property type="protein sequence ID" value="EKF19070.1"/>
    <property type="molecule type" value="Genomic_DNA"/>
</dbReference>
<dbReference type="SUPFAM" id="SSF55486">
    <property type="entry name" value="Metalloproteases ('zincins'), catalytic domain"/>
    <property type="match status" value="1"/>
</dbReference>
<organism evidence="1 2">
    <name type="scientific">Nitratireductor pacificus pht-3B</name>
    <dbReference type="NCBI Taxonomy" id="391937"/>
    <lineage>
        <taxon>Bacteria</taxon>
        <taxon>Pseudomonadati</taxon>
        <taxon>Pseudomonadota</taxon>
        <taxon>Alphaproteobacteria</taxon>
        <taxon>Hyphomicrobiales</taxon>
        <taxon>Phyllobacteriaceae</taxon>
        <taxon>Nitratireductor</taxon>
    </lineage>
</organism>
<reference evidence="1 2" key="1">
    <citation type="journal article" date="2012" name="J. Bacteriol.">
        <title>Genome Sequence of Nitratireductor pacificus Type Strain pht-3B.</title>
        <authorList>
            <person name="Lai Q."/>
            <person name="Li G."/>
            <person name="Shao Z."/>
        </authorList>
    </citation>
    <scope>NUCLEOTIDE SEQUENCE [LARGE SCALE GENOMIC DNA]</scope>
    <source>
        <strain evidence="2">pht-3B</strain>
    </source>
</reference>
<protein>
    <recommendedName>
        <fullName evidence="3">Neutral zinc metallopeptidase</fullName>
    </recommendedName>
</protein>
<dbReference type="AlphaFoldDB" id="K2ME85"/>
<dbReference type="InterPro" id="IPR038555">
    <property type="entry name" value="Zincin_1_sf"/>
</dbReference>
<dbReference type="PATRIC" id="fig|391937.3.peg.2024"/>
<sequence length="140" mass="15930">MARIYQTRAWQDQLSPSIEEMELLALEAYANLPGDFRELTGEIIIQIAEFPTEEIMDDLALETPFDLLGLFEGRGIAERWNPATGEGPNRITLYRRAILDYWAENEETLGDIVTHVLIHEVGHHFGLSDDDMARIEDTVA</sequence>
<gene>
    <name evidence="1" type="ORF">NA2_09818</name>
</gene>
<dbReference type="Gene3D" id="3.30.2010.20">
    <property type="match status" value="1"/>
</dbReference>
<proteinExistence type="predicted"/>
<dbReference type="eggNOG" id="COG3824">
    <property type="taxonomic scope" value="Bacteria"/>
</dbReference>
<comment type="caution">
    <text evidence="1">The sequence shown here is derived from an EMBL/GenBank/DDBJ whole genome shotgun (WGS) entry which is preliminary data.</text>
</comment>
<dbReference type="CDD" id="cd12952">
    <property type="entry name" value="MMP_ACEL2062"/>
    <property type="match status" value="1"/>
</dbReference>
<evidence type="ECO:0008006" key="3">
    <source>
        <dbReference type="Google" id="ProtNLM"/>
    </source>
</evidence>
<dbReference type="Proteomes" id="UP000006786">
    <property type="component" value="Unassembled WGS sequence"/>
</dbReference>
<dbReference type="RefSeq" id="WP_008596543.1">
    <property type="nucleotide sequence ID" value="NZ_AMRM01000009.1"/>
</dbReference>
<accession>K2ME85</accession>
<dbReference type="STRING" id="391937.NA2_09818"/>
<evidence type="ECO:0000313" key="2">
    <source>
        <dbReference type="Proteomes" id="UP000006786"/>
    </source>
</evidence>
<evidence type="ECO:0000313" key="1">
    <source>
        <dbReference type="EMBL" id="EKF19070.1"/>
    </source>
</evidence>
<dbReference type="InterPro" id="IPR010428">
    <property type="entry name" value="Zincin_1"/>
</dbReference>
<keyword evidence="2" id="KW-1185">Reference proteome</keyword>
<dbReference type="Pfam" id="PF06262">
    <property type="entry name" value="Zincin_1"/>
    <property type="match status" value="1"/>
</dbReference>
<name>K2ME85_9HYPH</name>
<dbReference type="OrthoDB" id="9806895at2"/>